<organism evidence="3 4">
    <name type="scientific">Tissierella praeacuta DSM 18095</name>
    <dbReference type="NCBI Taxonomy" id="1123404"/>
    <lineage>
        <taxon>Bacteria</taxon>
        <taxon>Bacillati</taxon>
        <taxon>Bacillota</taxon>
        <taxon>Tissierellia</taxon>
        <taxon>Tissierellales</taxon>
        <taxon>Tissierellaceae</taxon>
        <taxon>Tissierella</taxon>
    </lineage>
</organism>
<feature type="transmembrane region" description="Helical" evidence="2">
    <location>
        <begin position="113"/>
        <end position="131"/>
    </location>
</feature>
<reference evidence="4" key="1">
    <citation type="submission" date="2016-11" db="EMBL/GenBank/DDBJ databases">
        <authorList>
            <person name="Varghese N."/>
            <person name="Submissions S."/>
        </authorList>
    </citation>
    <scope>NUCLEOTIDE SEQUENCE [LARGE SCALE GENOMIC DNA]</scope>
    <source>
        <strain evidence="4">DSM 18095</strain>
    </source>
</reference>
<dbReference type="RefSeq" id="WP_072971343.1">
    <property type="nucleotide sequence ID" value="NZ_FQTY01000001.1"/>
</dbReference>
<evidence type="ECO:0008006" key="5">
    <source>
        <dbReference type="Google" id="ProtNLM"/>
    </source>
</evidence>
<accession>A0A1M4S578</accession>
<feature type="transmembrane region" description="Helical" evidence="2">
    <location>
        <begin position="143"/>
        <end position="168"/>
    </location>
</feature>
<keyword evidence="2" id="KW-1133">Transmembrane helix</keyword>
<feature type="transmembrane region" description="Helical" evidence="2">
    <location>
        <begin position="84"/>
        <end position="101"/>
    </location>
</feature>
<keyword evidence="1" id="KW-0175">Coiled coil</keyword>
<feature type="transmembrane region" description="Helical" evidence="2">
    <location>
        <begin position="219"/>
        <end position="239"/>
    </location>
</feature>
<evidence type="ECO:0000256" key="2">
    <source>
        <dbReference type="SAM" id="Phobius"/>
    </source>
</evidence>
<feature type="transmembrane region" description="Helical" evidence="2">
    <location>
        <begin position="21"/>
        <end position="38"/>
    </location>
</feature>
<keyword evidence="2" id="KW-0472">Membrane</keyword>
<keyword evidence="4" id="KW-1185">Reference proteome</keyword>
<feature type="transmembrane region" description="Helical" evidence="2">
    <location>
        <begin position="259"/>
        <end position="276"/>
    </location>
</feature>
<evidence type="ECO:0000313" key="4">
    <source>
        <dbReference type="Proteomes" id="UP000184114"/>
    </source>
</evidence>
<evidence type="ECO:0000256" key="1">
    <source>
        <dbReference type="SAM" id="Coils"/>
    </source>
</evidence>
<feature type="transmembrane region" description="Helical" evidence="2">
    <location>
        <begin position="343"/>
        <end position="366"/>
    </location>
</feature>
<dbReference type="STRING" id="1123404.SAMN02745784_00010"/>
<feature type="coiled-coil region" evidence="1">
    <location>
        <begin position="513"/>
        <end position="540"/>
    </location>
</feature>
<protein>
    <recommendedName>
        <fullName evidence="5">DUF4153 domain-containing protein</fullName>
    </recommendedName>
</protein>
<dbReference type="EMBL" id="FQTY01000001">
    <property type="protein sequence ID" value="SHE27167.1"/>
    <property type="molecule type" value="Genomic_DNA"/>
</dbReference>
<feature type="transmembrane region" description="Helical" evidence="2">
    <location>
        <begin position="288"/>
        <end position="306"/>
    </location>
</feature>
<keyword evidence="2" id="KW-0812">Transmembrane</keyword>
<evidence type="ECO:0000313" key="3">
    <source>
        <dbReference type="EMBL" id="SHE27167.1"/>
    </source>
</evidence>
<dbReference type="Pfam" id="PF13687">
    <property type="entry name" value="DUF4153"/>
    <property type="match status" value="1"/>
</dbReference>
<dbReference type="GeneID" id="90994703"/>
<gene>
    <name evidence="3" type="ORF">SAMN02745784_00010</name>
</gene>
<name>A0A1M4S578_9FIRM</name>
<proteinExistence type="predicted"/>
<dbReference type="Proteomes" id="UP000184114">
    <property type="component" value="Unassembled WGS sequence"/>
</dbReference>
<feature type="transmembrane region" description="Helical" evidence="2">
    <location>
        <begin position="318"/>
        <end position="336"/>
    </location>
</feature>
<sequence>MKFFSKVKTTLLSIRESIKRFPITVTMSTILAILLIYMNETHLTRESREILEKINLIIGLSIPLSLCIGLLVEKFLWKNKSIEILLYGIGIGFLVLYYFNFINDYKMVPMSRYLGTMMFFLLSSLYIQRIGKNNKYEYYLMDIWSSFTLTFVYSFVLYFGVAAILFTIEKLFDVNIHGEIYYYMFLIVSLVFAVSLFLSKFPSMEEEYDEVEYTKALKILLIYIVIPLITIYTVILYVYFGKILITREWPRGLVSHLVLWYSTLAVGVIFLITPILENSKVAKLFKDLFPKIILPVIFMMFMSIYQRISQYGITENRYYIVTLGLWVLGIMLYFSFKKPLKNIIIPISLSLIILNSVYGPLSSFVISKFSQNKRFENILVRNNMLSNGQIVKNSEISLDDKREISNIISYFDSNHGLKDIKALPKDFDLDRMEDVLGFEYKPYYLYEKDRYFYYSVNNTEDAIDIKGYDHYVRMNSWNENKIEVSGLDLQYNRLGNSLIVSKEDNIIFEQDMLQFVNDIYQKQKNKLQNENKNYMSYKDMAYEIVFSGIEENINFKFIFTDVSGRIEDDNNLVIQSIDFILLIGNK</sequence>
<feature type="transmembrane region" description="Helical" evidence="2">
    <location>
        <begin position="180"/>
        <end position="198"/>
    </location>
</feature>
<dbReference type="InterPro" id="IPR025291">
    <property type="entry name" value="DUF4153"/>
</dbReference>
<dbReference type="AlphaFoldDB" id="A0A1M4S578"/>
<feature type="transmembrane region" description="Helical" evidence="2">
    <location>
        <begin position="50"/>
        <end position="72"/>
    </location>
</feature>